<gene>
    <name evidence="2" type="ORF">M0G41_00970</name>
</gene>
<dbReference type="Proteomes" id="UP001431449">
    <property type="component" value="Unassembled WGS sequence"/>
</dbReference>
<dbReference type="RefSeq" id="WP_248204277.1">
    <property type="nucleotide sequence ID" value="NZ_JALNMH010000001.1"/>
</dbReference>
<name>A0ABT0GCI1_9GAMM</name>
<comment type="caution">
    <text evidence="2">The sequence shown here is derived from an EMBL/GenBank/DDBJ whole genome shotgun (WGS) entry which is preliminary data.</text>
</comment>
<comment type="similarity">
    <text evidence="1">Belongs to the UPF0149 family.</text>
</comment>
<dbReference type="PANTHER" id="PTHR37528">
    <property type="entry name" value="UPF0149 PROTEIN YGFB"/>
    <property type="match status" value="1"/>
</dbReference>
<evidence type="ECO:0000256" key="1">
    <source>
        <dbReference type="ARBA" id="ARBA00038308"/>
    </source>
</evidence>
<evidence type="ECO:0000313" key="3">
    <source>
        <dbReference type="Proteomes" id="UP001431449"/>
    </source>
</evidence>
<dbReference type="PANTHER" id="PTHR37528:SF1">
    <property type="entry name" value="UPF0149 PROTEIN YGFB"/>
    <property type="match status" value="1"/>
</dbReference>
<keyword evidence="3" id="KW-1185">Reference proteome</keyword>
<proteinExistence type="inferred from homology"/>
<protein>
    <submittedName>
        <fullName evidence="2">UPF0149 family protein</fullName>
    </submittedName>
</protein>
<reference evidence="2" key="1">
    <citation type="submission" date="2022-04" db="EMBL/GenBank/DDBJ databases">
        <title>Lysobacter sp. CAU 1642 isolated from sea sand.</title>
        <authorList>
            <person name="Kim W."/>
        </authorList>
    </citation>
    <scope>NUCLEOTIDE SEQUENCE</scope>
    <source>
        <strain evidence="2">CAU 1642</strain>
    </source>
</reference>
<dbReference type="EMBL" id="JALNMH010000001">
    <property type="protein sequence ID" value="MCK7592235.1"/>
    <property type="molecule type" value="Genomic_DNA"/>
</dbReference>
<dbReference type="InterPro" id="IPR036255">
    <property type="entry name" value="YgfB-like_sf"/>
</dbReference>
<dbReference type="Pfam" id="PF03695">
    <property type="entry name" value="UPF0149"/>
    <property type="match status" value="1"/>
</dbReference>
<accession>A0ABT0GCI1</accession>
<dbReference type="InterPro" id="IPR011978">
    <property type="entry name" value="YgfB-like"/>
</dbReference>
<dbReference type="SUPFAM" id="SSF101327">
    <property type="entry name" value="YgfB-like"/>
    <property type="match status" value="1"/>
</dbReference>
<evidence type="ECO:0000313" key="2">
    <source>
        <dbReference type="EMBL" id="MCK7592235.1"/>
    </source>
</evidence>
<organism evidence="2 3">
    <name type="scientific">Pseudomarimonas salicorniae</name>
    <dbReference type="NCBI Taxonomy" id="2933270"/>
    <lineage>
        <taxon>Bacteria</taxon>
        <taxon>Pseudomonadati</taxon>
        <taxon>Pseudomonadota</taxon>
        <taxon>Gammaproteobacteria</taxon>
        <taxon>Lysobacterales</taxon>
        <taxon>Lysobacteraceae</taxon>
        <taxon>Pseudomarimonas</taxon>
    </lineage>
</organism>
<sequence>MTDIDLPRYADVAQTVQRLNLSVDPSELHGSLCGFLCGGGAATPRDWLRQLAIDAPAEDAEAQLSALFDASCAQLADPQMSLQLLLPEEGAALGERADALIAWARGFLGGFGLAGGSQATLSEEAAEALQDLSSIAGAELSYEDPDSDEESLMEISEFIRVAALLLQGERQPPPHPSRLH</sequence>
<dbReference type="Gene3D" id="1.20.120.740">
    <property type="entry name" value="YgfB uncharacterised protein family UPF0149, PF03695"/>
    <property type="match status" value="1"/>
</dbReference>
<dbReference type="NCBIfam" id="TIGR02292">
    <property type="entry name" value="ygfB_yecA"/>
    <property type="match status" value="1"/>
</dbReference>